<dbReference type="SMART" id="SM00471">
    <property type="entry name" value="HDc"/>
    <property type="match status" value="1"/>
</dbReference>
<feature type="domain" description="HD-GYP" evidence="3">
    <location>
        <begin position="262"/>
        <end position="451"/>
    </location>
</feature>
<dbReference type="Pfam" id="PF08447">
    <property type="entry name" value="PAS_3"/>
    <property type="match status" value="1"/>
</dbReference>
<evidence type="ECO:0000313" key="4">
    <source>
        <dbReference type="EMBL" id="AFK07245.1"/>
    </source>
</evidence>
<dbReference type="InterPro" id="IPR013655">
    <property type="entry name" value="PAS_fold_3"/>
</dbReference>
<dbReference type="AlphaFoldDB" id="I2F5P2"/>
<dbReference type="InterPro" id="IPR037522">
    <property type="entry name" value="HD_GYP_dom"/>
</dbReference>
<dbReference type="CDD" id="cd00077">
    <property type="entry name" value="HDc"/>
    <property type="match status" value="1"/>
</dbReference>
<evidence type="ECO:0000313" key="5">
    <source>
        <dbReference type="Proteomes" id="UP000002881"/>
    </source>
</evidence>
<dbReference type="STRING" id="660470.Theba_1573"/>
<accession>I2F5P2</accession>
<dbReference type="Gene3D" id="3.30.450.20">
    <property type="entry name" value="PAS domain"/>
    <property type="match status" value="2"/>
</dbReference>
<dbReference type="PROSITE" id="PS50113">
    <property type="entry name" value="PAC"/>
    <property type="match status" value="1"/>
</dbReference>
<dbReference type="EMBL" id="CP003532">
    <property type="protein sequence ID" value="AFK07245.1"/>
    <property type="molecule type" value="Genomic_DNA"/>
</dbReference>
<dbReference type="SMART" id="SM00091">
    <property type="entry name" value="PAS"/>
    <property type="match status" value="2"/>
</dbReference>
<dbReference type="PANTHER" id="PTHR43155">
    <property type="entry name" value="CYCLIC DI-GMP PHOSPHODIESTERASE PA4108-RELATED"/>
    <property type="match status" value="1"/>
</dbReference>
<dbReference type="KEGG" id="mpg:Theba_1573"/>
<dbReference type="Gene3D" id="1.10.3210.10">
    <property type="entry name" value="Hypothetical protein af1432"/>
    <property type="match status" value="1"/>
</dbReference>
<dbReference type="InterPro" id="IPR000014">
    <property type="entry name" value="PAS"/>
</dbReference>
<evidence type="ECO:0000259" key="1">
    <source>
        <dbReference type="PROSITE" id="PS50112"/>
    </source>
</evidence>
<evidence type="ECO:0000259" key="2">
    <source>
        <dbReference type="PROSITE" id="PS50113"/>
    </source>
</evidence>
<protein>
    <submittedName>
        <fullName evidence="4">PAS domain S-box</fullName>
    </submittedName>
</protein>
<gene>
    <name evidence="4" type="ORF">Theba_1573</name>
</gene>
<dbReference type="NCBIfam" id="TIGR00229">
    <property type="entry name" value="sensory_box"/>
    <property type="match status" value="1"/>
</dbReference>
<reference evidence="4 5" key="1">
    <citation type="journal article" date="2012" name="Genome Biol. Evol.">
        <title>Genome Sequence of the Mesophilic Thermotogales Bacterium Mesotoga prima MesG1.Ag.4.2 Reveals the Largest Thermotogales Genome To Date.</title>
        <authorList>
            <person name="Zhaxybayeva O."/>
            <person name="Swithers K.S."/>
            <person name="Foght J."/>
            <person name="Green A.G."/>
            <person name="Bruce D."/>
            <person name="Detter C."/>
            <person name="Han S."/>
            <person name="Teshima H."/>
            <person name="Han J."/>
            <person name="Woyke T."/>
            <person name="Pitluck S."/>
            <person name="Nolan M."/>
            <person name="Ivanova N."/>
            <person name="Pati A."/>
            <person name="Land M.L."/>
            <person name="Dlutek M."/>
            <person name="Doolittle W.F."/>
            <person name="Noll K.M."/>
            <person name="Nesbo C.L."/>
        </authorList>
    </citation>
    <scope>NUCLEOTIDE SEQUENCE [LARGE SCALE GENOMIC DNA]</scope>
    <source>
        <strain evidence="5">mesG1.Ag.4.2</strain>
    </source>
</reference>
<dbReference type="HOGENOM" id="CLU_000445_92_13_0"/>
<dbReference type="SUPFAM" id="SSF109604">
    <property type="entry name" value="HD-domain/PDEase-like"/>
    <property type="match status" value="1"/>
</dbReference>
<feature type="domain" description="PAC" evidence="2">
    <location>
        <begin position="205"/>
        <end position="257"/>
    </location>
</feature>
<dbReference type="PROSITE" id="PS51832">
    <property type="entry name" value="HD_GYP"/>
    <property type="match status" value="1"/>
</dbReference>
<dbReference type="InterPro" id="IPR035965">
    <property type="entry name" value="PAS-like_dom_sf"/>
</dbReference>
<dbReference type="Pfam" id="PF13487">
    <property type="entry name" value="HD_5"/>
    <property type="match status" value="1"/>
</dbReference>
<keyword evidence="5" id="KW-1185">Reference proteome</keyword>
<organism evidence="4 5">
    <name type="scientific">Mesotoga prima MesG1.Ag.4.2</name>
    <dbReference type="NCBI Taxonomy" id="660470"/>
    <lineage>
        <taxon>Bacteria</taxon>
        <taxon>Thermotogati</taxon>
        <taxon>Thermotogota</taxon>
        <taxon>Thermotogae</taxon>
        <taxon>Kosmotogales</taxon>
        <taxon>Kosmotogaceae</taxon>
        <taxon>Mesotoga</taxon>
    </lineage>
</organism>
<dbReference type="Pfam" id="PF13426">
    <property type="entry name" value="PAS_9"/>
    <property type="match status" value="1"/>
</dbReference>
<dbReference type="CDD" id="cd00130">
    <property type="entry name" value="PAS"/>
    <property type="match status" value="2"/>
</dbReference>
<proteinExistence type="predicted"/>
<dbReference type="Proteomes" id="UP000002881">
    <property type="component" value="Chromosome"/>
</dbReference>
<dbReference type="PANTHER" id="PTHR43155:SF2">
    <property type="entry name" value="CYCLIC DI-GMP PHOSPHODIESTERASE PA4108"/>
    <property type="match status" value="1"/>
</dbReference>
<feature type="domain" description="PAS" evidence="1">
    <location>
        <begin position="127"/>
        <end position="202"/>
    </location>
</feature>
<dbReference type="SUPFAM" id="SSF55785">
    <property type="entry name" value="PYP-like sensor domain (PAS domain)"/>
    <property type="match status" value="2"/>
</dbReference>
<sequence>MNIDGYRDFLSLLRNGIILCELTFEGRCKVIDANPAALETEGLTREAAIGMDLEHLFPPAREFSVMDGVRRVSETGIPLHIGSKHNPETRSEIWRDVSISRLSSNVIAIVYNDFDESSEARKDLKKSKLELDRLFSNLPGIAFRCKNDKDWTMEVLSGGLVDLAGYRPEEIIGNKKLSYADLIFSEDREKVWKSVQESFTRDDHYEIEYRIVTKSGIVKHVLERGKVIKNPGEDQSFVEGFISDITDLKAAKIEIEESKERLENTFKSTVNALSKITEIRDPYTSGHQRRVGLLAEAVSRKMGLERKLCENIRISGLLHDIGKLWIPSEILSKPGKLNKIEMEMIKEHPRLGSEVLKEIEFGFPIAEYVIQHHERMDGSGYPNRLKGEEISLPARIIAVSDVVEAISSHRPYRPALGLNVAIEEITSGARTLYDPSVTRACVDLLKNGFSF</sequence>
<dbReference type="PROSITE" id="PS50112">
    <property type="entry name" value="PAS"/>
    <property type="match status" value="1"/>
</dbReference>
<dbReference type="eggNOG" id="COG2206">
    <property type="taxonomic scope" value="Bacteria"/>
</dbReference>
<name>I2F5P2_9BACT</name>
<dbReference type="InterPro" id="IPR003607">
    <property type="entry name" value="HD/PDEase_dom"/>
</dbReference>
<evidence type="ECO:0000259" key="3">
    <source>
        <dbReference type="PROSITE" id="PS51832"/>
    </source>
</evidence>
<dbReference type="InterPro" id="IPR000700">
    <property type="entry name" value="PAS-assoc_C"/>
</dbReference>